<protein>
    <recommendedName>
        <fullName evidence="3">PASTA domain-containing protein</fullName>
    </recommendedName>
</protein>
<evidence type="ECO:0000259" key="3">
    <source>
        <dbReference type="PROSITE" id="PS51178"/>
    </source>
</evidence>
<dbReference type="EMBL" id="JACHJW010000001">
    <property type="protein sequence ID" value="MBB4959188.1"/>
    <property type="molecule type" value="Genomic_DNA"/>
</dbReference>
<keyword evidence="2" id="KW-0472">Membrane</keyword>
<dbReference type="CDD" id="cd06577">
    <property type="entry name" value="PASTA_pknB"/>
    <property type="match status" value="1"/>
</dbReference>
<dbReference type="RefSeq" id="WP_184535157.1">
    <property type="nucleotide sequence ID" value="NZ_JACHJW010000001.1"/>
</dbReference>
<evidence type="ECO:0000313" key="5">
    <source>
        <dbReference type="Proteomes" id="UP000578819"/>
    </source>
</evidence>
<dbReference type="Pfam" id="PF03793">
    <property type="entry name" value="PASTA"/>
    <property type="match status" value="1"/>
</dbReference>
<evidence type="ECO:0000313" key="4">
    <source>
        <dbReference type="EMBL" id="MBB4959188.1"/>
    </source>
</evidence>
<accession>A0A7W7SQQ6</accession>
<feature type="domain" description="PASTA" evidence="3">
    <location>
        <begin position="201"/>
        <end position="268"/>
    </location>
</feature>
<feature type="transmembrane region" description="Helical" evidence="2">
    <location>
        <begin position="129"/>
        <end position="154"/>
    </location>
</feature>
<dbReference type="InterPro" id="IPR005543">
    <property type="entry name" value="PASTA_dom"/>
</dbReference>
<dbReference type="PROSITE" id="PS51178">
    <property type="entry name" value="PASTA"/>
    <property type="match status" value="1"/>
</dbReference>
<comment type="caution">
    <text evidence="4">The sequence shown here is derived from an EMBL/GenBank/DDBJ whole genome shotgun (WGS) entry which is preliminary data.</text>
</comment>
<gene>
    <name evidence="4" type="ORF">FHR38_002921</name>
</gene>
<keyword evidence="2" id="KW-1133">Transmembrane helix</keyword>
<name>A0A7W7SQQ6_9ACTN</name>
<feature type="region of interest" description="Disordered" evidence="1">
    <location>
        <begin position="268"/>
        <end position="288"/>
    </location>
</feature>
<organism evidence="4 5">
    <name type="scientific">Micromonospora polyrhachis</name>
    <dbReference type="NCBI Taxonomy" id="1282883"/>
    <lineage>
        <taxon>Bacteria</taxon>
        <taxon>Bacillati</taxon>
        <taxon>Actinomycetota</taxon>
        <taxon>Actinomycetes</taxon>
        <taxon>Micromonosporales</taxon>
        <taxon>Micromonosporaceae</taxon>
        <taxon>Micromonospora</taxon>
    </lineage>
</organism>
<evidence type="ECO:0000256" key="1">
    <source>
        <dbReference type="SAM" id="MobiDB-lite"/>
    </source>
</evidence>
<dbReference type="AlphaFoldDB" id="A0A7W7SQQ6"/>
<feature type="compositionally biased region" description="Pro residues" evidence="1">
    <location>
        <begin position="89"/>
        <end position="99"/>
    </location>
</feature>
<sequence>MADDRQQPPGDSGDRDGQAAPNDRAGPGGQVDPSGQVDPDESLEQTGELPRVTGTDEASTQPVPRPAEPGGTAPLPAQHPPAASVHHPPAAPAQQPPRPWSGRAEVPAGIRGGAPPDWYDEVDYDNGRWWMPILLGVIALFLLAVLGFGVWLIVQASQGGPASGPRPVPTPSATSAPSPAPQGSPTPSPSTTTQTPTTRTTPPGAVPMPILVGLPEAVAREVLDQLGLTYQIRFRTGSGWPSGTVIETDPRAGTPVLPNQRVTLVVAESPSPSAATTRPGRPTVRPTR</sequence>
<keyword evidence="5" id="KW-1185">Reference proteome</keyword>
<dbReference type="SMART" id="SM00740">
    <property type="entry name" value="PASTA"/>
    <property type="match status" value="1"/>
</dbReference>
<reference evidence="4 5" key="1">
    <citation type="submission" date="2020-08" db="EMBL/GenBank/DDBJ databases">
        <title>Sequencing the genomes of 1000 actinobacteria strains.</title>
        <authorList>
            <person name="Klenk H.-P."/>
        </authorList>
    </citation>
    <scope>NUCLEOTIDE SEQUENCE [LARGE SCALE GENOMIC DNA]</scope>
    <source>
        <strain evidence="4 5">DSM 45886</strain>
    </source>
</reference>
<feature type="compositionally biased region" description="Low complexity" evidence="1">
    <location>
        <begin position="189"/>
        <end position="203"/>
    </location>
</feature>
<feature type="compositionally biased region" description="Pro residues" evidence="1">
    <location>
        <begin position="178"/>
        <end position="188"/>
    </location>
</feature>
<feature type="compositionally biased region" description="Low complexity" evidence="1">
    <location>
        <begin position="276"/>
        <end position="288"/>
    </location>
</feature>
<feature type="region of interest" description="Disordered" evidence="1">
    <location>
        <begin position="1"/>
        <end position="116"/>
    </location>
</feature>
<proteinExistence type="predicted"/>
<feature type="compositionally biased region" description="Basic and acidic residues" evidence="1">
    <location>
        <begin position="1"/>
        <end position="17"/>
    </location>
</feature>
<evidence type="ECO:0000256" key="2">
    <source>
        <dbReference type="SAM" id="Phobius"/>
    </source>
</evidence>
<dbReference type="Proteomes" id="UP000578819">
    <property type="component" value="Unassembled WGS sequence"/>
</dbReference>
<feature type="region of interest" description="Disordered" evidence="1">
    <location>
        <begin position="158"/>
        <end position="208"/>
    </location>
</feature>
<keyword evidence="2" id="KW-0812">Transmembrane</keyword>
<dbReference type="Gene3D" id="3.30.10.20">
    <property type="match status" value="1"/>
</dbReference>